<dbReference type="EMBL" id="CAJPVJ010021854">
    <property type="protein sequence ID" value="CAG2178068.1"/>
    <property type="molecule type" value="Genomic_DNA"/>
</dbReference>
<dbReference type="InterPro" id="IPR016186">
    <property type="entry name" value="C-type_lectin-like/link_sf"/>
</dbReference>
<evidence type="ECO:0000256" key="2">
    <source>
        <dbReference type="SAM" id="Phobius"/>
    </source>
</evidence>
<protein>
    <recommendedName>
        <fullName evidence="4">C-type lectin domain-containing protein</fullName>
    </recommendedName>
</protein>
<dbReference type="InterPro" id="IPR018378">
    <property type="entry name" value="C-type_lectin_CS"/>
</dbReference>
<dbReference type="CDD" id="cd00037">
    <property type="entry name" value="CLECT"/>
    <property type="match status" value="1"/>
</dbReference>
<dbReference type="AlphaFoldDB" id="A0A7R9MJE7"/>
<proteinExistence type="predicted"/>
<feature type="transmembrane region" description="Helical" evidence="2">
    <location>
        <begin position="203"/>
        <end position="228"/>
    </location>
</feature>
<dbReference type="InterPro" id="IPR050111">
    <property type="entry name" value="C-type_lectin/snaclec_domain"/>
</dbReference>
<reference evidence="5" key="1">
    <citation type="submission" date="2020-11" db="EMBL/GenBank/DDBJ databases">
        <authorList>
            <person name="Tran Van P."/>
        </authorList>
    </citation>
    <scope>NUCLEOTIDE SEQUENCE</scope>
</reference>
<dbReference type="PROSITE" id="PS50041">
    <property type="entry name" value="C_TYPE_LECTIN_2"/>
    <property type="match status" value="1"/>
</dbReference>
<evidence type="ECO:0000313" key="5">
    <source>
        <dbReference type="EMBL" id="CAD7660932.1"/>
    </source>
</evidence>
<dbReference type="PANTHER" id="PTHR22803">
    <property type="entry name" value="MANNOSE, PHOSPHOLIPASE, LECTIN RECEPTOR RELATED"/>
    <property type="match status" value="1"/>
</dbReference>
<sequence length="251" mass="29100">MLFIIVLKRWSVLCESGGQCDEGWDEFGDKCFKYHNDMVGANFHDAMTVCEHFYGATLVTIHSAQEFDFIYKMVFEEKHAKHPVWIGLIRVSNESFVWFDRSPLNYTNWGPNQPYNLLSKCYCTVLNSVAAVRGKWYDVGCTITYLVLCQKYLHHNTDNEGINQTSNGISIADQINMVLGDVESANNRFIYQQFNALAFKTNAFIILNVILITILFVIFVLFIVKYNYRSLFIRRKHQTNDNFSLFANNSD</sequence>
<dbReference type="EMBL" id="OC936679">
    <property type="protein sequence ID" value="CAD7660932.1"/>
    <property type="molecule type" value="Genomic_DNA"/>
</dbReference>
<dbReference type="Pfam" id="PF00059">
    <property type="entry name" value="Lectin_C"/>
    <property type="match status" value="1"/>
</dbReference>
<name>A0A7R9MJE7_9ACAR</name>
<dbReference type="PROSITE" id="PS00615">
    <property type="entry name" value="C_TYPE_LECTIN_1"/>
    <property type="match status" value="1"/>
</dbReference>
<feature type="domain" description="C-type lectin" evidence="4">
    <location>
        <begin position="27"/>
        <end position="150"/>
    </location>
</feature>
<keyword evidence="2" id="KW-0812">Transmembrane</keyword>
<dbReference type="InterPro" id="IPR001304">
    <property type="entry name" value="C-type_lectin-like"/>
</dbReference>
<keyword evidence="3" id="KW-0732">Signal</keyword>
<evidence type="ECO:0000256" key="3">
    <source>
        <dbReference type="SAM" id="SignalP"/>
    </source>
</evidence>
<dbReference type="OrthoDB" id="6507960at2759"/>
<feature type="signal peptide" evidence="3">
    <location>
        <begin position="1"/>
        <end position="16"/>
    </location>
</feature>
<keyword evidence="6" id="KW-1185">Reference proteome</keyword>
<evidence type="ECO:0000256" key="1">
    <source>
        <dbReference type="ARBA" id="ARBA00023157"/>
    </source>
</evidence>
<accession>A0A7R9MJE7</accession>
<gene>
    <name evidence="5" type="ORF">ONB1V03_LOCUS17494</name>
</gene>
<dbReference type="Gene3D" id="3.10.100.10">
    <property type="entry name" value="Mannose-Binding Protein A, subunit A"/>
    <property type="match status" value="1"/>
</dbReference>
<keyword evidence="1" id="KW-1015">Disulfide bond</keyword>
<evidence type="ECO:0000313" key="6">
    <source>
        <dbReference type="Proteomes" id="UP000728032"/>
    </source>
</evidence>
<keyword evidence="2" id="KW-1133">Transmembrane helix</keyword>
<dbReference type="InterPro" id="IPR016187">
    <property type="entry name" value="CTDL_fold"/>
</dbReference>
<dbReference type="Proteomes" id="UP000728032">
    <property type="component" value="Unassembled WGS sequence"/>
</dbReference>
<dbReference type="SUPFAM" id="SSF56436">
    <property type="entry name" value="C-type lectin-like"/>
    <property type="match status" value="1"/>
</dbReference>
<feature type="non-terminal residue" evidence="5">
    <location>
        <position position="1"/>
    </location>
</feature>
<keyword evidence="2" id="KW-0472">Membrane</keyword>
<dbReference type="SMART" id="SM00034">
    <property type="entry name" value="CLECT"/>
    <property type="match status" value="1"/>
</dbReference>
<organism evidence="5">
    <name type="scientific">Oppiella nova</name>
    <dbReference type="NCBI Taxonomy" id="334625"/>
    <lineage>
        <taxon>Eukaryota</taxon>
        <taxon>Metazoa</taxon>
        <taxon>Ecdysozoa</taxon>
        <taxon>Arthropoda</taxon>
        <taxon>Chelicerata</taxon>
        <taxon>Arachnida</taxon>
        <taxon>Acari</taxon>
        <taxon>Acariformes</taxon>
        <taxon>Sarcoptiformes</taxon>
        <taxon>Oribatida</taxon>
        <taxon>Brachypylina</taxon>
        <taxon>Oppioidea</taxon>
        <taxon>Oppiidae</taxon>
        <taxon>Oppiella</taxon>
    </lineage>
</organism>
<evidence type="ECO:0000259" key="4">
    <source>
        <dbReference type="PROSITE" id="PS50041"/>
    </source>
</evidence>
<feature type="chain" id="PRO_5035592553" description="C-type lectin domain-containing protein" evidence="3">
    <location>
        <begin position="17"/>
        <end position="251"/>
    </location>
</feature>